<protein>
    <submittedName>
        <fullName evidence="2">HD domain-containing protein</fullName>
    </submittedName>
</protein>
<gene>
    <name evidence="2" type="ORF">EYS42_15910</name>
</gene>
<comment type="caution">
    <text evidence="2">The sequence shown here is derived from an EMBL/GenBank/DDBJ whole genome shotgun (WGS) entry which is preliminary data.</text>
</comment>
<name>A0A4Q9H039_9BURK</name>
<dbReference type="OrthoDB" id="9802857at2"/>
<dbReference type="Proteomes" id="UP000292120">
    <property type="component" value="Unassembled WGS sequence"/>
</dbReference>
<dbReference type="EMBL" id="SIXI01000008">
    <property type="protein sequence ID" value="TBO27918.1"/>
    <property type="molecule type" value="Genomic_DNA"/>
</dbReference>
<keyword evidence="3" id="KW-1185">Reference proteome</keyword>
<sequence>MNAPHPHAPAAFRHMREGTADDWAVIAREFGQYARQLPGRVLDHLRLLQGDFGGFPVDRLTHCLQTATLAHQAGESEEYVVCALLHDMGDTLGSYNHADVAAAIVKPFVSEDLHWMVAHHGIFQGYYFFHHLGMDRTLREQFRDQAERFKLTAHFCEAYDAAAFDPERETLPLEFFEPMVQRVFAAPRQSLYKAALQER</sequence>
<dbReference type="Gene3D" id="1.10.3210.10">
    <property type="entry name" value="Hypothetical protein af1432"/>
    <property type="match status" value="1"/>
</dbReference>
<feature type="domain" description="HD" evidence="1">
    <location>
        <begin position="59"/>
        <end position="148"/>
    </location>
</feature>
<evidence type="ECO:0000259" key="1">
    <source>
        <dbReference type="Pfam" id="PF01966"/>
    </source>
</evidence>
<dbReference type="AlphaFoldDB" id="A0A4Q9H039"/>
<dbReference type="PANTHER" id="PTHR40202:SF1">
    <property type="entry name" value="HD DOMAIN-CONTAINING PROTEIN"/>
    <property type="match status" value="1"/>
</dbReference>
<reference evidence="2 3" key="1">
    <citation type="submission" date="2019-02" db="EMBL/GenBank/DDBJ databases">
        <title>Aquabacterium sp. strain KMB7.</title>
        <authorList>
            <person name="Chen W.-M."/>
        </authorList>
    </citation>
    <scope>NUCLEOTIDE SEQUENCE [LARGE SCALE GENOMIC DNA]</scope>
    <source>
        <strain evidence="2 3">KMB7</strain>
    </source>
</reference>
<proteinExistence type="predicted"/>
<dbReference type="InterPro" id="IPR052567">
    <property type="entry name" value="OP_Dioxygenase"/>
</dbReference>
<dbReference type="PANTHER" id="PTHR40202">
    <property type="match status" value="1"/>
</dbReference>
<dbReference type="InterPro" id="IPR006674">
    <property type="entry name" value="HD_domain"/>
</dbReference>
<evidence type="ECO:0000313" key="3">
    <source>
        <dbReference type="Proteomes" id="UP000292120"/>
    </source>
</evidence>
<dbReference type="SUPFAM" id="SSF109604">
    <property type="entry name" value="HD-domain/PDEase-like"/>
    <property type="match status" value="1"/>
</dbReference>
<accession>A0A4Q9H039</accession>
<dbReference type="RefSeq" id="WP_130969187.1">
    <property type="nucleotide sequence ID" value="NZ_SIXI01000008.1"/>
</dbReference>
<organism evidence="2 3">
    <name type="scientific">Aquabacterium lacunae</name>
    <dbReference type="NCBI Taxonomy" id="2528630"/>
    <lineage>
        <taxon>Bacteria</taxon>
        <taxon>Pseudomonadati</taxon>
        <taxon>Pseudomonadota</taxon>
        <taxon>Betaproteobacteria</taxon>
        <taxon>Burkholderiales</taxon>
        <taxon>Aquabacterium</taxon>
    </lineage>
</organism>
<dbReference type="Pfam" id="PF01966">
    <property type="entry name" value="HD"/>
    <property type="match status" value="1"/>
</dbReference>
<evidence type="ECO:0000313" key="2">
    <source>
        <dbReference type="EMBL" id="TBO27918.1"/>
    </source>
</evidence>